<dbReference type="EMBL" id="JAXCGZ010009613">
    <property type="protein sequence ID" value="KAK7076583.1"/>
    <property type="molecule type" value="Genomic_DNA"/>
</dbReference>
<evidence type="ECO:0000256" key="1">
    <source>
        <dbReference type="SAM" id="MobiDB-lite"/>
    </source>
</evidence>
<reference evidence="2 3" key="1">
    <citation type="submission" date="2023-11" db="EMBL/GenBank/DDBJ databases">
        <title>Halocaridina rubra genome assembly.</title>
        <authorList>
            <person name="Smith C."/>
        </authorList>
    </citation>
    <scope>NUCLEOTIDE SEQUENCE [LARGE SCALE GENOMIC DNA]</scope>
    <source>
        <strain evidence="2">EP-1</strain>
        <tissue evidence="2">Whole</tissue>
    </source>
</reference>
<organism evidence="2 3">
    <name type="scientific">Halocaridina rubra</name>
    <name type="common">Hawaiian red shrimp</name>
    <dbReference type="NCBI Taxonomy" id="373956"/>
    <lineage>
        <taxon>Eukaryota</taxon>
        <taxon>Metazoa</taxon>
        <taxon>Ecdysozoa</taxon>
        <taxon>Arthropoda</taxon>
        <taxon>Crustacea</taxon>
        <taxon>Multicrustacea</taxon>
        <taxon>Malacostraca</taxon>
        <taxon>Eumalacostraca</taxon>
        <taxon>Eucarida</taxon>
        <taxon>Decapoda</taxon>
        <taxon>Pleocyemata</taxon>
        <taxon>Caridea</taxon>
        <taxon>Atyoidea</taxon>
        <taxon>Atyidae</taxon>
        <taxon>Halocaridina</taxon>
    </lineage>
</organism>
<accession>A0AAN9A6H3</accession>
<gene>
    <name evidence="2" type="ORF">SK128_020703</name>
</gene>
<evidence type="ECO:0000313" key="3">
    <source>
        <dbReference type="Proteomes" id="UP001381693"/>
    </source>
</evidence>
<proteinExistence type="predicted"/>
<comment type="caution">
    <text evidence="2">The sequence shown here is derived from an EMBL/GenBank/DDBJ whole genome shotgun (WGS) entry which is preliminary data.</text>
</comment>
<name>A0AAN9A6H3_HALRR</name>
<evidence type="ECO:0000313" key="2">
    <source>
        <dbReference type="EMBL" id="KAK7076583.1"/>
    </source>
</evidence>
<protein>
    <submittedName>
        <fullName evidence="2">Uncharacterized protein</fullName>
    </submittedName>
</protein>
<feature type="region of interest" description="Disordered" evidence="1">
    <location>
        <begin position="1"/>
        <end position="33"/>
    </location>
</feature>
<dbReference type="Proteomes" id="UP001381693">
    <property type="component" value="Unassembled WGS sequence"/>
</dbReference>
<sequence length="69" mass="7799">MDSSKDSYSNQHRSDNWSTKVSNVRGFSSSTSRHNPLETLEYVEIDIDPRRGSGELDIRVSKDLEALGK</sequence>
<keyword evidence="3" id="KW-1185">Reference proteome</keyword>
<dbReference type="AlphaFoldDB" id="A0AAN9A6H3"/>